<dbReference type="EMBL" id="PGCJ01000975">
    <property type="protein sequence ID" value="PLW12664.1"/>
    <property type="molecule type" value="Genomic_DNA"/>
</dbReference>
<evidence type="ECO:0000256" key="1">
    <source>
        <dbReference type="SAM" id="MobiDB-lite"/>
    </source>
</evidence>
<evidence type="ECO:0000313" key="3">
    <source>
        <dbReference type="Proteomes" id="UP000235388"/>
    </source>
</evidence>
<gene>
    <name evidence="2" type="ORF">PCANC_22128</name>
</gene>
<comment type="caution">
    <text evidence="2">The sequence shown here is derived from an EMBL/GenBank/DDBJ whole genome shotgun (WGS) entry which is preliminary data.</text>
</comment>
<proteinExistence type="predicted"/>
<evidence type="ECO:0000313" key="2">
    <source>
        <dbReference type="EMBL" id="PLW12664.1"/>
    </source>
</evidence>
<feature type="region of interest" description="Disordered" evidence="1">
    <location>
        <begin position="1"/>
        <end position="23"/>
    </location>
</feature>
<accession>A0A2N5SHH5</accession>
<name>A0A2N5SHH5_9BASI</name>
<organism evidence="2 3">
    <name type="scientific">Puccinia coronata f. sp. avenae</name>
    <dbReference type="NCBI Taxonomy" id="200324"/>
    <lineage>
        <taxon>Eukaryota</taxon>
        <taxon>Fungi</taxon>
        <taxon>Dikarya</taxon>
        <taxon>Basidiomycota</taxon>
        <taxon>Pucciniomycotina</taxon>
        <taxon>Pucciniomycetes</taxon>
        <taxon>Pucciniales</taxon>
        <taxon>Pucciniaceae</taxon>
        <taxon>Puccinia</taxon>
    </lineage>
</organism>
<keyword evidence="3" id="KW-1185">Reference proteome</keyword>
<sequence>MAAHSKPIQQRSNSDYNPDTPEEDVVEACAGVKNVKQDEKWQLPLTMSQDHKTFIDHDCVLDRQGYPLYPNRSTTYVLEVGSAVENFSKVGFSQTANHNKPDQPWKIIHYNCLGVLLCDRDGCSYTGPPPTGRRKIEEALLR</sequence>
<dbReference type="OrthoDB" id="2507455at2759"/>
<dbReference type="Proteomes" id="UP000235388">
    <property type="component" value="Unassembled WGS sequence"/>
</dbReference>
<dbReference type="AlphaFoldDB" id="A0A2N5SHH5"/>
<protein>
    <submittedName>
        <fullName evidence="2">Uncharacterized protein</fullName>
    </submittedName>
</protein>
<reference evidence="2 3" key="1">
    <citation type="submission" date="2017-11" db="EMBL/GenBank/DDBJ databases">
        <title>De novo assembly and phasing of dikaryotic genomes from two isolates of Puccinia coronata f. sp. avenae, the causal agent of oat crown rust.</title>
        <authorList>
            <person name="Miller M.E."/>
            <person name="Zhang Y."/>
            <person name="Omidvar V."/>
            <person name="Sperschneider J."/>
            <person name="Schwessinger B."/>
            <person name="Raley C."/>
            <person name="Palmer J.M."/>
            <person name="Garnica D."/>
            <person name="Upadhyaya N."/>
            <person name="Rathjen J."/>
            <person name="Taylor J.M."/>
            <person name="Park R.F."/>
            <person name="Dodds P.N."/>
            <person name="Hirsch C.D."/>
            <person name="Kianian S.F."/>
            <person name="Figueroa M."/>
        </authorList>
    </citation>
    <scope>NUCLEOTIDE SEQUENCE [LARGE SCALE GENOMIC DNA]</scope>
    <source>
        <strain evidence="2">12NC29</strain>
    </source>
</reference>
<feature type="compositionally biased region" description="Polar residues" evidence="1">
    <location>
        <begin position="7"/>
        <end position="17"/>
    </location>
</feature>